<dbReference type="EMBL" id="LVXG01000003">
    <property type="protein sequence ID" value="OQP54643.1"/>
    <property type="molecule type" value="Genomic_DNA"/>
</dbReference>
<gene>
    <name evidence="2" type="ORF">A4H97_22020</name>
</gene>
<dbReference type="AlphaFoldDB" id="A0A1V9F8A2"/>
<reference evidence="3" key="1">
    <citation type="submission" date="2016-04" db="EMBL/GenBank/DDBJ databases">
        <authorList>
            <person name="Chen L."/>
            <person name="Zhuang W."/>
            <person name="Wang G."/>
        </authorList>
    </citation>
    <scope>NUCLEOTIDE SEQUENCE [LARGE SCALE GENOMIC DNA]</scope>
    <source>
        <strain evidence="3">17621</strain>
    </source>
</reference>
<sequence length="139" mass="14932">MAFFFVAGCRFPGPGPRALNAGIITNSQPAINLSPVPGTYSLQVLHGLAGKGSITNSFNFKPAQTCNNVLFVLVICVLMLNLVLANCCAMLYTYRKATQLQGIDRWNGIYSHPNISTGNTHIIPVNPTHLFLSSLPPGC</sequence>
<keyword evidence="1" id="KW-0472">Membrane</keyword>
<dbReference type="STRING" id="354355.SAMN05660816_01919"/>
<organism evidence="2 3">
    <name type="scientific">Niastella yeongjuensis</name>
    <dbReference type="NCBI Taxonomy" id="354355"/>
    <lineage>
        <taxon>Bacteria</taxon>
        <taxon>Pseudomonadati</taxon>
        <taxon>Bacteroidota</taxon>
        <taxon>Chitinophagia</taxon>
        <taxon>Chitinophagales</taxon>
        <taxon>Chitinophagaceae</taxon>
        <taxon>Niastella</taxon>
    </lineage>
</organism>
<evidence type="ECO:0000256" key="1">
    <source>
        <dbReference type="SAM" id="Phobius"/>
    </source>
</evidence>
<keyword evidence="1" id="KW-1133">Transmembrane helix</keyword>
<comment type="caution">
    <text evidence="2">The sequence shown here is derived from an EMBL/GenBank/DDBJ whole genome shotgun (WGS) entry which is preliminary data.</text>
</comment>
<evidence type="ECO:0000313" key="2">
    <source>
        <dbReference type="EMBL" id="OQP54643.1"/>
    </source>
</evidence>
<proteinExistence type="predicted"/>
<keyword evidence="1" id="KW-0812">Transmembrane</keyword>
<accession>A0A1V9F8A2</accession>
<name>A0A1V9F8A2_9BACT</name>
<evidence type="ECO:0000313" key="3">
    <source>
        <dbReference type="Proteomes" id="UP000192610"/>
    </source>
</evidence>
<dbReference type="Proteomes" id="UP000192610">
    <property type="component" value="Unassembled WGS sequence"/>
</dbReference>
<keyword evidence="3" id="KW-1185">Reference proteome</keyword>
<feature type="transmembrane region" description="Helical" evidence="1">
    <location>
        <begin position="69"/>
        <end position="92"/>
    </location>
</feature>
<protein>
    <submittedName>
        <fullName evidence="2">Uncharacterized protein</fullName>
    </submittedName>
</protein>